<dbReference type="EMBL" id="FOUZ01000002">
    <property type="protein sequence ID" value="SFM73149.1"/>
    <property type="molecule type" value="Genomic_DNA"/>
</dbReference>
<sequence>MKLSIVIVSYNAPKHLEICLDSCQEALKNCEGEIIVVDNNSSEIDFESLKKIYPTIKYLLQTENLGFAKANNIGVENALGDYILILNPDTIIPEDIFLKLIDFHQSKDKIGLVGVRLIDTNGNFHPESKRNIPTAKNSFSKLFKRLNKSTSNNYYKLEVDEFETAPCEILVGAFMFTTKQIYQEIGGFDARYFMYGEDIDISYSAELAGYTNYYKGDITVLHYKGESTKRDKKYFKIFFEAMMIFLAKYYKDNWLNYQVLRAGIAVKYCVEMIKFNLSNQSNQQKVEVNKNELNWINQLSELKNQQNQNIVLDAERFSYQEILSIISQYNSSNTSFYIHSKNKNYVIGDDKKVISI</sequence>
<accession>A0A1I4T8W5</accession>
<evidence type="ECO:0000259" key="1">
    <source>
        <dbReference type="Pfam" id="PF00535"/>
    </source>
</evidence>
<dbReference type="InterPro" id="IPR029044">
    <property type="entry name" value="Nucleotide-diphossugar_trans"/>
</dbReference>
<dbReference type="RefSeq" id="WP_092906074.1">
    <property type="nucleotide sequence ID" value="NZ_FOUZ01000002.1"/>
</dbReference>
<keyword evidence="2" id="KW-0808">Transferase</keyword>
<dbReference type="Pfam" id="PF00535">
    <property type="entry name" value="Glycos_transf_2"/>
    <property type="match status" value="1"/>
</dbReference>
<evidence type="ECO:0000313" key="2">
    <source>
        <dbReference type="EMBL" id="SFM73149.1"/>
    </source>
</evidence>
<dbReference type="STRING" id="684065.SAMN05421738_102106"/>
<dbReference type="Gene3D" id="3.90.550.10">
    <property type="entry name" value="Spore Coat Polysaccharide Biosynthesis Protein SpsA, Chain A"/>
    <property type="match status" value="1"/>
</dbReference>
<dbReference type="OrthoDB" id="9771846at2"/>
<dbReference type="PANTHER" id="PTHR43179">
    <property type="entry name" value="RHAMNOSYLTRANSFERASE WBBL"/>
    <property type="match status" value="1"/>
</dbReference>
<protein>
    <submittedName>
        <fullName evidence="2">Glycosyltransferase, GT2 family</fullName>
    </submittedName>
</protein>
<dbReference type="CDD" id="cd04186">
    <property type="entry name" value="GT_2_like_c"/>
    <property type="match status" value="1"/>
</dbReference>
<dbReference type="Proteomes" id="UP000199149">
    <property type="component" value="Unassembled WGS sequence"/>
</dbReference>
<gene>
    <name evidence="2" type="ORF">SAMN05421738_102106</name>
</gene>
<dbReference type="GO" id="GO:0016740">
    <property type="term" value="F:transferase activity"/>
    <property type="evidence" value="ECO:0007669"/>
    <property type="project" value="UniProtKB-KW"/>
</dbReference>
<name>A0A1I4T8W5_9FLAO</name>
<keyword evidence="3" id="KW-1185">Reference proteome</keyword>
<dbReference type="InterPro" id="IPR001173">
    <property type="entry name" value="Glyco_trans_2-like"/>
</dbReference>
<dbReference type="AlphaFoldDB" id="A0A1I4T8W5"/>
<organism evidence="2 3">
    <name type="scientific">Algoriella xinjiangensis</name>
    <dbReference type="NCBI Taxonomy" id="684065"/>
    <lineage>
        <taxon>Bacteria</taxon>
        <taxon>Pseudomonadati</taxon>
        <taxon>Bacteroidota</taxon>
        <taxon>Flavobacteriia</taxon>
        <taxon>Flavobacteriales</taxon>
        <taxon>Weeksellaceae</taxon>
        <taxon>Algoriella</taxon>
    </lineage>
</organism>
<reference evidence="3" key="1">
    <citation type="submission" date="2016-10" db="EMBL/GenBank/DDBJ databases">
        <authorList>
            <person name="Varghese N."/>
            <person name="Submissions S."/>
        </authorList>
    </citation>
    <scope>NUCLEOTIDE SEQUENCE [LARGE SCALE GENOMIC DNA]</scope>
    <source>
        <strain evidence="3">XJ109</strain>
    </source>
</reference>
<dbReference type="SUPFAM" id="SSF53448">
    <property type="entry name" value="Nucleotide-diphospho-sugar transferases"/>
    <property type="match status" value="1"/>
</dbReference>
<proteinExistence type="predicted"/>
<dbReference type="PANTHER" id="PTHR43179:SF7">
    <property type="entry name" value="RHAMNOSYLTRANSFERASE WBBL"/>
    <property type="match status" value="1"/>
</dbReference>
<evidence type="ECO:0000313" key="3">
    <source>
        <dbReference type="Proteomes" id="UP000199149"/>
    </source>
</evidence>
<feature type="domain" description="Glycosyltransferase 2-like" evidence="1">
    <location>
        <begin position="4"/>
        <end position="151"/>
    </location>
</feature>